<feature type="region of interest" description="Disordered" evidence="4">
    <location>
        <begin position="39"/>
        <end position="79"/>
    </location>
</feature>
<accession>A0AAV7EJH1</accession>
<keyword evidence="1" id="KW-0677">Repeat</keyword>
<dbReference type="AlphaFoldDB" id="A0AAV7EJH1"/>
<dbReference type="PANTHER" id="PTHR47937">
    <property type="entry name" value="PLASTID TRANSCRIPTIONALLY ACTIVE CHROMOSOME 2-LIKE PROTEIN"/>
    <property type="match status" value="1"/>
</dbReference>
<dbReference type="GO" id="GO:0048316">
    <property type="term" value="P:seed development"/>
    <property type="evidence" value="ECO:0007669"/>
    <property type="project" value="UniProtKB-ARBA"/>
</dbReference>
<dbReference type="Pfam" id="PF01535">
    <property type="entry name" value="PPR"/>
    <property type="match status" value="3"/>
</dbReference>
<keyword evidence="3" id="KW-0175">Coiled coil</keyword>
<evidence type="ECO:0000256" key="2">
    <source>
        <dbReference type="PROSITE-ProRule" id="PRU00708"/>
    </source>
</evidence>
<sequence length="655" mass="74031">MALSRSIFNLRFLKPSHHTPVPLQSLRFLSFATTEEAAAERRRRKRRQRLDPPNLIGRQPQTRPKPSPNKVSNPNTAKLPDTVSVLQGNRLNLHNRILTLIRENDLTEAALLTRHSIYSNCRPTIFTCNAVLAALLRQSRYADFAALHRFIIQAGVVPNIVTYNLLINAYLDCRKYDIALDHYKSLINDAPFNPSTSTYRILVRGLCATGDRERIDRAISLKDEMLSKGLAPDPVVYDHVISGLVKLDDAERALEMFSEVKESLGTPGTIFIPEDIVRVYGSLMKAYFKNGMEKEAMDCLGELLARENTQNSRCKTDAIVYNSVLEALVKNEKLEQGMQLFDRMKNIHDPPRRLTVNLGSFNIMVDMYCSKGRFPEAMEVFRKMDEKKCFPDTLSYNNLIEQLLGAGMMGEAEEIYAEMGGENKAKPDEFTYVLFIDSCFGQNRIDDAYSYFMKMVESGLRPNVGVYNKVMNELLKAVQVDRAKELYNQMLEKELKPDCTSYDLIFKGLCEHGKLDDVLDIIRRMLKEDESAFSEELREYVTEALRKEGREEDLTRLFEEREKEKEKEKEEALAKDSRARISIPSIEALTSKFNKKEPDVAPVEGSSTSQSKPAIELSGSIETLVNGASSSEVVEVESASSAISGQEGQGVESSS</sequence>
<dbReference type="Pfam" id="PF13041">
    <property type="entry name" value="PPR_2"/>
    <property type="match status" value="3"/>
</dbReference>
<gene>
    <name evidence="5" type="ORF">H6P81_014383</name>
</gene>
<name>A0AAV7EJH1_ARIFI</name>
<evidence type="ECO:0000313" key="6">
    <source>
        <dbReference type="Proteomes" id="UP000825729"/>
    </source>
</evidence>
<reference evidence="5 6" key="1">
    <citation type="submission" date="2021-07" db="EMBL/GenBank/DDBJ databases">
        <title>The Aristolochia fimbriata genome: insights into angiosperm evolution, floral development and chemical biosynthesis.</title>
        <authorList>
            <person name="Jiao Y."/>
        </authorList>
    </citation>
    <scope>NUCLEOTIDE SEQUENCE [LARGE SCALE GENOMIC DNA]</scope>
    <source>
        <strain evidence="5">IBCAS-2021</strain>
        <tissue evidence="5">Leaf</tissue>
    </source>
</reference>
<dbReference type="Proteomes" id="UP000825729">
    <property type="component" value="Unassembled WGS sequence"/>
</dbReference>
<dbReference type="Pfam" id="PF13812">
    <property type="entry name" value="PPR_3"/>
    <property type="match status" value="1"/>
</dbReference>
<dbReference type="InterPro" id="IPR011990">
    <property type="entry name" value="TPR-like_helical_dom_sf"/>
</dbReference>
<dbReference type="InterPro" id="IPR052308">
    <property type="entry name" value="PPR_domain-containing"/>
</dbReference>
<feature type="coiled-coil region" evidence="3">
    <location>
        <begin position="547"/>
        <end position="580"/>
    </location>
</feature>
<feature type="repeat" description="PPR" evidence="2">
    <location>
        <begin position="233"/>
        <end position="267"/>
    </location>
</feature>
<feature type="repeat" description="PPR" evidence="2">
    <location>
        <begin position="463"/>
        <end position="497"/>
    </location>
</feature>
<dbReference type="FunFam" id="1.25.40.10:FF:000922">
    <property type="entry name" value="Pentatricopeptide repeat-containing protein"/>
    <property type="match status" value="1"/>
</dbReference>
<protein>
    <recommendedName>
        <fullName evidence="7">Pentatricopeptide repeat-containing protein</fullName>
    </recommendedName>
</protein>
<dbReference type="Gene3D" id="1.25.40.10">
    <property type="entry name" value="Tetratricopeptide repeat domain"/>
    <property type="match status" value="4"/>
</dbReference>
<feature type="repeat" description="PPR" evidence="2">
    <location>
        <begin position="195"/>
        <end position="232"/>
    </location>
</feature>
<dbReference type="NCBIfam" id="TIGR00756">
    <property type="entry name" value="PPR"/>
    <property type="match status" value="5"/>
</dbReference>
<proteinExistence type="predicted"/>
<feature type="region of interest" description="Disordered" evidence="4">
    <location>
        <begin position="595"/>
        <end position="615"/>
    </location>
</feature>
<evidence type="ECO:0000256" key="3">
    <source>
        <dbReference type="SAM" id="Coils"/>
    </source>
</evidence>
<dbReference type="EMBL" id="JAINDJ010000005">
    <property type="protein sequence ID" value="KAG9448255.1"/>
    <property type="molecule type" value="Genomic_DNA"/>
</dbReference>
<evidence type="ECO:0008006" key="7">
    <source>
        <dbReference type="Google" id="ProtNLM"/>
    </source>
</evidence>
<evidence type="ECO:0000256" key="4">
    <source>
        <dbReference type="SAM" id="MobiDB-lite"/>
    </source>
</evidence>
<dbReference type="PANTHER" id="PTHR47937:SF5">
    <property type="entry name" value="PENTATRICOPEPTIDE REPEAT-CONTAINING PROTEIN"/>
    <property type="match status" value="1"/>
</dbReference>
<evidence type="ECO:0000313" key="5">
    <source>
        <dbReference type="EMBL" id="KAG9448255.1"/>
    </source>
</evidence>
<organism evidence="5 6">
    <name type="scientific">Aristolochia fimbriata</name>
    <name type="common">White veined hardy Dutchman's pipe vine</name>
    <dbReference type="NCBI Taxonomy" id="158543"/>
    <lineage>
        <taxon>Eukaryota</taxon>
        <taxon>Viridiplantae</taxon>
        <taxon>Streptophyta</taxon>
        <taxon>Embryophyta</taxon>
        <taxon>Tracheophyta</taxon>
        <taxon>Spermatophyta</taxon>
        <taxon>Magnoliopsida</taxon>
        <taxon>Magnoliidae</taxon>
        <taxon>Piperales</taxon>
        <taxon>Aristolochiaceae</taxon>
        <taxon>Aristolochia</taxon>
    </lineage>
</organism>
<feature type="repeat" description="PPR" evidence="2">
    <location>
        <begin position="498"/>
        <end position="532"/>
    </location>
</feature>
<dbReference type="PROSITE" id="PS51375">
    <property type="entry name" value="PPR"/>
    <property type="match status" value="7"/>
</dbReference>
<evidence type="ECO:0000256" key="1">
    <source>
        <dbReference type="ARBA" id="ARBA00022737"/>
    </source>
</evidence>
<comment type="caution">
    <text evidence="5">The sequence shown here is derived from an EMBL/GenBank/DDBJ whole genome shotgun (WGS) entry which is preliminary data.</text>
</comment>
<feature type="repeat" description="PPR" evidence="2">
    <location>
        <begin position="317"/>
        <end position="351"/>
    </location>
</feature>
<keyword evidence="6" id="KW-1185">Reference proteome</keyword>
<feature type="repeat" description="PPR" evidence="2">
    <location>
        <begin position="428"/>
        <end position="462"/>
    </location>
</feature>
<dbReference type="InterPro" id="IPR002885">
    <property type="entry name" value="PPR_rpt"/>
</dbReference>
<feature type="repeat" description="PPR" evidence="2">
    <location>
        <begin position="357"/>
        <end position="391"/>
    </location>
</feature>
<dbReference type="SUPFAM" id="SSF48452">
    <property type="entry name" value="TPR-like"/>
    <property type="match status" value="1"/>
</dbReference>